<accession>A0ABT1QXP0</accession>
<dbReference type="EMBL" id="JANFQO010000024">
    <property type="protein sequence ID" value="MCQ4167063.1"/>
    <property type="molecule type" value="Genomic_DNA"/>
</dbReference>
<name>A0ABT1QXP0_9GAMM</name>
<dbReference type="Proteomes" id="UP001165498">
    <property type="component" value="Unassembled WGS sequence"/>
</dbReference>
<evidence type="ECO:0000313" key="3">
    <source>
        <dbReference type="Proteomes" id="UP001165498"/>
    </source>
</evidence>
<organism evidence="2 3">
    <name type="scientific">Tahibacter harae</name>
    <dbReference type="NCBI Taxonomy" id="2963937"/>
    <lineage>
        <taxon>Bacteria</taxon>
        <taxon>Pseudomonadati</taxon>
        <taxon>Pseudomonadota</taxon>
        <taxon>Gammaproteobacteria</taxon>
        <taxon>Lysobacterales</taxon>
        <taxon>Rhodanobacteraceae</taxon>
        <taxon>Tahibacter</taxon>
    </lineage>
</organism>
<protein>
    <submittedName>
        <fullName evidence="2">Uncharacterized protein</fullName>
    </submittedName>
</protein>
<sequence>MSNVIEFLEKMGSDARLRHSGTGQIAATLQQSNLDPELAAAILAGDQKRLEILLGARTNVICGMAPAEEEQQPDKDREEEEIRPARAAAG</sequence>
<gene>
    <name evidence="2" type="ORF">NM961_20295</name>
</gene>
<evidence type="ECO:0000313" key="2">
    <source>
        <dbReference type="EMBL" id="MCQ4167063.1"/>
    </source>
</evidence>
<evidence type="ECO:0000256" key="1">
    <source>
        <dbReference type="SAM" id="MobiDB-lite"/>
    </source>
</evidence>
<feature type="region of interest" description="Disordered" evidence="1">
    <location>
        <begin position="64"/>
        <end position="90"/>
    </location>
</feature>
<feature type="compositionally biased region" description="Basic and acidic residues" evidence="1">
    <location>
        <begin position="72"/>
        <end position="84"/>
    </location>
</feature>
<reference evidence="2" key="1">
    <citation type="submission" date="2022-07" db="EMBL/GenBank/DDBJ databases">
        <title>Tahibacter sp., a new gammaproteobacterium isolated from the silt sample collected at pig farm.</title>
        <authorList>
            <person name="Chen H."/>
        </authorList>
    </citation>
    <scope>NUCLEOTIDE SEQUENCE</scope>
    <source>
        <strain evidence="2">P2K</strain>
    </source>
</reference>
<keyword evidence="3" id="KW-1185">Reference proteome</keyword>
<comment type="caution">
    <text evidence="2">The sequence shown here is derived from an EMBL/GenBank/DDBJ whole genome shotgun (WGS) entry which is preliminary data.</text>
</comment>
<proteinExistence type="predicted"/>
<dbReference type="RefSeq" id="WP_255916250.1">
    <property type="nucleotide sequence ID" value="NZ_JANFQO010000024.1"/>
</dbReference>